<dbReference type="Proteomes" id="UP000291189">
    <property type="component" value="Unassembled WGS sequence"/>
</dbReference>
<dbReference type="PANTHER" id="PTHR43108">
    <property type="entry name" value="N-ACETYLGLUCOSAMINE-6-SULFATASE FAMILY MEMBER"/>
    <property type="match status" value="1"/>
</dbReference>
<dbReference type="RefSeq" id="WP_129985236.1">
    <property type="nucleotide sequence ID" value="NZ_SDPU01000009.1"/>
</dbReference>
<dbReference type="CDD" id="cd16147">
    <property type="entry name" value="G6S"/>
    <property type="match status" value="1"/>
</dbReference>
<dbReference type="PROSITE" id="PS51318">
    <property type="entry name" value="TAT"/>
    <property type="match status" value="1"/>
</dbReference>
<keyword evidence="4" id="KW-1185">Reference proteome</keyword>
<dbReference type="OrthoDB" id="9777306at2"/>
<organism evidence="3 4">
    <name type="scientific">Nocardioides iriomotensis</name>
    <dbReference type="NCBI Taxonomy" id="715784"/>
    <lineage>
        <taxon>Bacteria</taxon>
        <taxon>Bacillati</taxon>
        <taxon>Actinomycetota</taxon>
        <taxon>Actinomycetes</taxon>
        <taxon>Propionibacteriales</taxon>
        <taxon>Nocardioidaceae</taxon>
        <taxon>Nocardioides</taxon>
    </lineage>
</organism>
<gene>
    <name evidence="3" type="ORF">ETU37_02155</name>
</gene>
<proteinExistence type="predicted"/>
<evidence type="ECO:0000313" key="4">
    <source>
        <dbReference type="Proteomes" id="UP000291189"/>
    </source>
</evidence>
<name>A0A4Q5J8E7_9ACTN</name>
<evidence type="ECO:0000259" key="2">
    <source>
        <dbReference type="Pfam" id="PF00884"/>
    </source>
</evidence>
<feature type="region of interest" description="Disordered" evidence="1">
    <location>
        <begin position="223"/>
        <end position="277"/>
    </location>
</feature>
<dbReference type="Pfam" id="PF00884">
    <property type="entry name" value="Sulfatase"/>
    <property type="match status" value="1"/>
</dbReference>
<protein>
    <recommendedName>
        <fullName evidence="2">Sulfatase N-terminal domain-containing protein</fullName>
    </recommendedName>
</protein>
<comment type="caution">
    <text evidence="3">The sequence shown here is derived from an EMBL/GenBank/DDBJ whole genome shotgun (WGS) entry which is preliminary data.</text>
</comment>
<dbReference type="SUPFAM" id="SSF53649">
    <property type="entry name" value="Alkaline phosphatase-like"/>
    <property type="match status" value="1"/>
</dbReference>
<evidence type="ECO:0000313" key="3">
    <source>
        <dbReference type="EMBL" id="RYU14813.1"/>
    </source>
</evidence>
<dbReference type="InterPro" id="IPR006311">
    <property type="entry name" value="TAT_signal"/>
</dbReference>
<evidence type="ECO:0000256" key="1">
    <source>
        <dbReference type="SAM" id="MobiDB-lite"/>
    </source>
</evidence>
<sequence length="491" mass="53839">MSDRRVSQVSRRTVLAGGIAGVGALAATRPMMEAAAAAASRPNIVVFLTDNHNAESVRVMQTVQRELADRGTTFANSFCTTPWCAPSRATLLTGQYAHNHGVEGVYEDNYGQLDHTNTLPVWLQRAGYHTAHLGKYVNHYEEVGRADPSQIPPGWSDWNASVNTYNYFNTTLNENGALVNYQGRYQTDVYAEKGADIVRRAAATGKPFFTWICFTATHAEQGAGAYREPDDPGTSGPGVTPTVAPRHRDAFASEPLPDDPSFNEPDFSDKPRFKQDVPLLPPERQANVRERYQQQLEALLSVDEAVGNVLRALDETGQSDNTLVIFTCDNGFLNGEHRLAAWMSQFYEPSVRVPLIVRGPGVPAGVTRGQQVANIDLAPTIVQAAGATAGLDMDGRPLQQLARDPRVAQGRPILLEVERVGHSNTSIHPRGAAVRTRRYLYAEYDYADGGRDVELYDLASDPYQLDSRHDDAAYAGRRTELAALLQDLKSA</sequence>
<reference evidence="3 4" key="1">
    <citation type="submission" date="2019-01" db="EMBL/GenBank/DDBJ databases">
        <title>Nocardioides guangzhouensis sp. nov., an actinobacterium isolated from soil.</title>
        <authorList>
            <person name="Fu Y."/>
            <person name="Cai Y."/>
            <person name="Lin Z."/>
            <person name="Chen P."/>
        </authorList>
    </citation>
    <scope>NUCLEOTIDE SEQUENCE [LARGE SCALE GENOMIC DNA]</scope>
    <source>
        <strain evidence="3 4">NBRC 105384</strain>
    </source>
</reference>
<feature type="domain" description="Sulfatase N-terminal" evidence="2">
    <location>
        <begin position="42"/>
        <end position="387"/>
    </location>
</feature>
<accession>A0A4Q5J8E7</accession>
<dbReference type="AlphaFoldDB" id="A0A4Q5J8E7"/>
<dbReference type="PANTHER" id="PTHR43108:SF8">
    <property type="entry name" value="SD21168P"/>
    <property type="match status" value="1"/>
</dbReference>
<dbReference type="InterPro" id="IPR000917">
    <property type="entry name" value="Sulfatase_N"/>
</dbReference>
<dbReference type="Gene3D" id="3.40.720.10">
    <property type="entry name" value="Alkaline Phosphatase, subunit A"/>
    <property type="match status" value="1"/>
</dbReference>
<dbReference type="InterPro" id="IPR017850">
    <property type="entry name" value="Alkaline_phosphatase_core_sf"/>
</dbReference>
<dbReference type="EMBL" id="SDPU01000009">
    <property type="protein sequence ID" value="RYU14813.1"/>
    <property type="molecule type" value="Genomic_DNA"/>
</dbReference>